<dbReference type="GO" id="GO:0070966">
    <property type="term" value="P:nuclear-transcribed mRNA catabolic process, no-go decay"/>
    <property type="evidence" value="ECO:0007669"/>
    <property type="project" value="InterPro"/>
</dbReference>
<dbReference type="GO" id="GO:0071025">
    <property type="term" value="P:RNA surveillance"/>
    <property type="evidence" value="ECO:0007669"/>
    <property type="project" value="InterPro"/>
</dbReference>
<comment type="subcellular location">
    <subcellularLocation>
        <location evidence="2">Cytoplasm</location>
    </subcellularLocation>
</comment>
<evidence type="ECO:0000256" key="2">
    <source>
        <dbReference type="ARBA" id="ARBA00004496"/>
    </source>
</evidence>
<accession>A0A075FNA2</accession>
<evidence type="ECO:0000259" key="7">
    <source>
        <dbReference type="SMART" id="SM01194"/>
    </source>
</evidence>
<dbReference type="GO" id="GO:0032790">
    <property type="term" value="P:ribosome disassembly"/>
    <property type="evidence" value="ECO:0007669"/>
    <property type="project" value="TreeGrafter"/>
</dbReference>
<evidence type="ECO:0000313" key="8">
    <source>
        <dbReference type="EMBL" id="AIE92864.1"/>
    </source>
</evidence>
<evidence type="ECO:0000256" key="3">
    <source>
        <dbReference type="ARBA" id="ARBA00009504"/>
    </source>
</evidence>
<feature type="region of interest" description="Disordered" evidence="6">
    <location>
        <begin position="33"/>
        <end position="55"/>
    </location>
</feature>
<dbReference type="Gene3D" id="3.30.420.60">
    <property type="entry name" value="eRF1 domain 2"/>
    <property type="match status" value="1"/>
</dbReference>
<comment type="similarity">
    <text evidence="3">Belongs to the eukaryotic release factor 1 family. Pelota subfamily.</text>
</comment>
<sequence length="352" mass="38112">MRRIKRLEEGVRLRLEDEDDLWATAQLCSPGSRVGMLSHRRDSTTGTQSDSRAKSAERKPMWIVLEVQETAFQPFTDNLRIHGIITDAKIDIGSHHTHLISPGSEIELTREGGLSRADKSLLRESLSAARRAKCGLVVVESDEITIFEVAAHGIRDVSQFSMRGGGKKADDSTSVRRGFFERVAKETRLVFKDQMPLVLCGPGMAREQFESHLKGQGAQNQILNTATSIGGRAAANEVLAEGLADSLLGEYALVQQVRAIEEGLKRISTGGAVSYGPAEIADAAKQGAVETLVIEASMLRSEDSELCERWTGIASTVESSGGSLIQASVDHDSGQQLLGFGGAIALLRWKTD</sequence>
<dbReference type="InterPro" id="IPR042226">
    <property type="entry name" value="eFR1_2_sf"/>
</dbReference>
<name>A0A075FNA2_9EURY</name>
<reference evidence="8" key="1">
    <citation type="journal article" date="2014" name="Genome Biol. Evol.">
        <title>Pangenome evidence for extensive interdomain horizontal transfer affecting lineage core and shell genes in uncultured planktonic thaumarchaeota and euryarchaeota.</title>
        <authorList>
            <person name="Deschamps P."/>
            <person name="Zivanovic Y."/>
            <person name="Moreira D."/>
            <person name="Rodriguez-Valera F."/>
            <person name="Lopez-Garcia P."/>
        </authorList>
    </citation>
    <scope>NUCLEOTIDE SEQUENCE</scope>
</reference>
<dbReference type="Pfam" id="PF26356">
    <property type="entry name" value="Pelota_N"/>
    <property type="match status" value="1"/>
</dbReference>
<evidence type="ECO:0000256" key="5">
    <source>
        <dbReference type="ARBA" id="ARBA00022723"/>
    </source>
</evidence>
<protein>
    <submittedName>
        <fullName evidence="8">Putative translation factor (PELO, DOM34, pelA)</fullName>
    </submittedName>
</protein>
<dbReference type="SMART" id="SM01194">
    <property type="entry name" value="eRF1_1"/>
    <property type="match status" value="1"/>
</dbReference>
<dbReference type="SUPFAM" id="SSF159065">
    <property type="entry name" value="Dom34/Pelota N-terminal domain-like"/>
    <property type="match status" value="1"/>
</dbReference>
<feature type="domain" description="eRF1/Pelota-like N-terminal" evidence="7">
    <location>
        <begin position="1"/>
        <end position="127"/>
    </location>
</feature>
<dbReference type="GO" id="GO:0046872">
    <property type="term" value="F:metal ion binding"/>
    <property type="evidence" value="ECO:0007669"/>
    <property type="project" value="UniProtKB-KW"/>
</dbReference>
<keyword evidence="4" id="KW-0963">Cytoplasm</keyword>
<dbReference type="EMBL" id="KF900378">
    <property type="protein sequence ID" value="AIE92864.1"/>
    <property type="molecule type" value="Genomic_DNA"/>
</dbReference>
<keyword evidence="5" id="KW-0479">Metal-binding</keyword>
<dbReference type="Gene3D" id="2.30.30.870">
    <property type="entry name" value="Pelota, domain A"/>
    <property type="match status" value="1"/>
</dbReference>
<evidence type="ECO:0000256" key="1">
    <source>
        <dbReference type="ARBA" id="ARBA00001968"/>
    </source>
</evidence>
<dbReference type="InterPro" id="IPR004405">
    <property type="entry name" value="TF_pelota"/>
</dbReference>
<dbReference type="InterPro" id="IPR005140">
    <property type="entry name" value="eRF1_Pelota-like_N"/>
</dbReference>
<dbReference type="PANTHER" id="PTHR10853">
    <property type="entry name" value="PELOTA"/>
    <property type="match status" value="1"/>
</dbReference>
<dbReference type="SUPFAM" id="SSF53137">
    <property type="entry name" value="Translational machinery components"/>
    <property type="match status" value="1"/>
</dbReference>
<dbReference type="Pfam" id="PF03465">
    <property type="entry name" value="eRF1_3"/>
    <property type="match status" value="1"/>
</dbReference>
<dbReference type="PANTHER" id="PTHR10853:SF0">
    <property type="entry name" value="PROTEIN PELOTA HOMOLOG"/>
    <property type="match status" value="1"/>
</dbReference>
<dbReference type="GO" id="GO:0070481">
    <property type="term" value="P:nuclear-transcribed mRNA catabolic process, non-stop decay"/>
    <property type="evidence" value="ECO:0007669"/>
    <property type="project" value="InterPro"/>
</dbReference>
<evidence type="ECO:0000256" key="6">
    <source>
        <dbReference type="SAM" id="MobiDB-lite"/>
    </source>
</evidence>
<evidence type="ECO:0000256" key="4">
    <source>
        <dbReference type="ARBA" id="ARBA00022490"/>
    </source>
</evidence>
<dbReference type="InterPro" id="IPR029064">
    <property type="entry name" value="Ribosomal_eL30-like_sf"/>
</dbReference>
<dbReference type="GO" id="GO:0070651">
    <property type="term" value="P:nonfunctional rRNA decay"/>
    <property type="evidence" value="ECO:0007669"/>
    <property type="project" value="TreeGrafter"/>
</dbReference>
<proteinExistence type="inferred from homology"/>
<dbReference type="AlphaFoldDB" id="A0A075FNA2"/>
<gene>
    <name evidence="8" type="primary">DOM34</name>
    <name evidence="8" type="synonym">pelA</name>
    <name evidence="8" type="synonym">PELO</name>
</gene>
<organism evidence="8">
    <name type="scientific">uncultured marine group II/III euryarchaeote AD1000_29_A08</name>
    <dbReference type="NCBI Taxonomy" id="1457748"/>
    <lineage>
        <taxon>Archaea</taxon>
        <taxon>Methanobacteriati</taxon>
        <taxon>Methanobacteriota</taxon>
        <taxon>environmental samples</taxon>
    </lineage>
</organism>
<dbReference type="Gene3D" id="3.30.1330.30">
    <property type="match status" value="1"/>
</dbReference>
<dbReference type="GO" id="GO:0005737">
    <property type="term" value="C:cytoplasm"/>
    <property type="evidence" value="ECO:0007669"/>
    <property type="project" value="UniProtKB-SubCell"/>
</dbReference>
<dbReference type="InterPro" id="IPR058547">
    <property type="entry name" value="Pelota_N"/>
</dbReference>
<dbReference type="SUPFAM" id="SSF55315">
    <property type="entry name" value="L30e-like"/>
    <property type="match status" value="1"/>
</dbReference>
<dbReference type="InterPro" id="IPR038069">
    <property type="entry name" value="Pelota/DOM34_N"/>
</dbReference>
<comment type="cofactor">
    <cofactor evidence="1">
        <name>a divalent metal cation</name>
        <dbReference type="ChEBI" id="CHEBI:60240"/>
    </cofactor>
</comment>
<dbReference type="InterPro" id="IPR005142">
    <property type="entry name" value="eRF1_3"/>
</dbReference>